<feature type="region of interest" description="Disordered" evidence="2">
    <location>
        <begin position="699"/>
        <end position="735"/>
    </location>
</feature>
<keyword evidence="5" id="KW-1185">Reference proteome</keyword>
<dbReference type="CDD" id="cd00067">
    <property type="entry name" value="GAL4"/>
    <property type="match status" value="1"/>
</dbReference>
<dbReference type="SMART" id="SM00066">
    <property type="entry name" value="GAL4"/>
    <property type="match status" value="1"/>
</dbReference>
<comment type="caution">
    <text evidence="4">The sequence shown here is derived from an EMBL/GenBank/DDBJ whole genome shotgun (WGS) entry which is preliminary data.</text>
</comment>
<name>A0A8K0UWX3_9AGAR</name>
<feature type="compositionally biased region" description="Polar residues" evidence="2">
    <location>
        <begin position="88"/>
        <end position="104"/>
    </location>
</feature>
<evidence type="ECO:0000256" key="2">
    <source>
        <dbReference type="SAM" id="MobiDB-lite"/>
    </source>
</evidence>
<dbReference type="GO" id="GO:0008270">
    <property type="term" value="F:zinc ion binding"/>
    <property type="evidence" value="ECO:0007669"/>
    <property type="project" value="InterPro"/>
</dbReference>
<evidence type="ECO:0000256" key="1">
    <source>
        <dbReference type="ARBA" id="ARBA00023242"/>
    </source>
</evidence>
<dbReference type="GO" id="GO:0000981">
    <property type="term" value="F:DNA-binding transcription factor activity, RNA polymerase II-specific"/>
    <property type="evidence" value="ECO:0007669"/>
    <property type="project" value="InterPro"/>
</dbReference>
<feature type="compositionally biased region" description="Polar residues" evidence="2">
    <location>
        <begin position="267"/>
        <end position="278"/>
    </location>
</feature>
<dbReference type="PANTHER" id="PTHR31668">
    <property type="entry name" value="GLUCOSE TRANSPORT TRANSCRIPTION REGULATOR RGT1-RELATED-RELATED"/>
    <property type="match status" value="1"/>
</dbReference>
<dbReference type="PROSITE" id="PS50048">
    <property type="entry name" value="ZN2_CY6_FUNGAL_2"/>
    <property type="match status" value="1"/>
</dbReference>
<dbReference type="Proteomes" id="UP000813824">
    <property type="component" value="Unassembled WGS sequence"/>
</dbReference>
<dbReference type="SUPFAM" id="SSF57701">
    <property type="entry name" value="Zn2/Cys6 DNA-binding domain"/>
    <property type="match status" value="1"/>
</dbReference>
<proteinExistence type="predicted"/>
<gene>
    <name evidence="4" type="ORF">BXZ70DRAFT_922466</name>
</gene>
<feature type="domain" description="Zn(2)-C6 fungal-type" evidence="3">
    <location>
        <begin position="43"/>
        <end position="75"/>
    </location>
</feature>
<evidence type="ECO:0000313" key="4">
    <source>
        <dbReference type="EMBL" id="KAH8104801.1"/>
    </source>
</evidence>
<dbReference type="PROSITE" id="PS00463">
    <property type="entry name" value="ZN2_CY6_FUNGAL_1"/>
    <property type="match status" value="1"/>
</dbReference>
<dbReference type="InterPro" id="IPR036864">
    <property type="entry name" value="Zn2-C6_fun-type_DNA-bd_sf"/>
</dbReference>
<keyword evidence="1" id="KW-0539">Nucleus</keyword>
<evidence type="ECO:0000259" key="3">
    <source>
        <dbReference type="PROSITE" id="PS50048"/>
    </source>
</evidence>
<dbReference type="AlphaFoldDB" id="A0A8K0UWX3"/>
<dbReference type="Gene3D" id="4.10.240.10">
    <property type="entry name" value="Zn(2)-C6 fungal-type DNA-binding domain"/>
    <property type="match status" value="1"/>
</dbReference>
<reference evidence="4" key="1">
    <citation type="journal article" date="2021" name="New Phytol.">
        <title>Evolutionary innovations through gain and loss of genes in the ectomycorrhizal Boletales.</title>
        <authorList>
            <person name="Wu G."/>
            <person name="Miyauchi S."/>
            <person name="Morin E."/>
            <person name="Kuo A."/>
            <person name="Drula E."/>
            <person name="Varga T."/>
            <person name="Kohler A."/>
            <person name="Feng B."/>
            <person name="Cao Y."/>
            <person name="Lipzen A."/>
            <person name="Daum C."/>
            <person name="Hundley H."/>
            <person name="Pangilinan J."/>
            <person name="Johnson J."/>
            <person name="Barry K."/>
            <person name="LaButti K."/>
            <person name="Ng V."/>
            <person name="Ahrendt S."/>
            <person name="Min B."/>
            <person name="Choi I.G."/>
            <person name="Park H."/>
            <person name="Plett J.M."/>
            <person name="Magnuson J."/>
            <person name="Spatafora J.W."/>
            <person name="Nagy L.G."/>
            <person name="Henrissat B."/>
            <person name="Grigoriev I.V."/>
            <person name="Yang Z.L."/>
            <person name="Xu J."/>
            <person name="Martin F.M."/>
        </authorList>
    </citation>
    <scope>NUCLEOTIDE SEQUENCE</scope>
    <source>
        <strain evidence="4">KKN 215</strain>
    </source>
</reference>
<feature type="compositionally biased region" description="Polar residues" evidence="2">
    <location>
        <begin position="1"/>
        <end position="27"/>
    </location>
</feature>
<sequence>MSNPAQHTDSPSSQGFNFSSPSVQNQIHELAKTLPPPRKQNTACDACRSRKVKCNQLPGQDKCQHCQAKNYPCTHYVQQATSEKKRATTQTKRPRTISTNSTAFSAAGPSRTPESMTPSRSHPYPLPSPLQPSTSQPATFSQIPRVTTQTPTKDLLVYIFSPPDPSDGSGFTNGYPRYNNRSSPGAPSPYTEWGELASQLEGEAFRADFALDLVEVFFQIVHTRLPLLNPAQFRSRLTEHLRSNVPLSSTPAPVSPFDMKQDRRSGSPHTPSMGNSPKSAMLMSPGIEHKPLHNALVATVIAWGAKFSEHPLLLADRKRNGGQSFMAKALINRARELAEDLKVHRVPSADHVVIALLIEPMQSQNPEEGNGFHGFWLTSAIRLLLDLGINHKSVMSNIEDPEARGTMIFAWWMACLSDAYRSVYYRRKPILDDDDYDIDFYVVGPTPPPSEVINEQQPSPREQLEFLGYYRAAHALARISRQMARQLWRPATESDGIPLELLYTFNTLLSEWRDEHLRNVGVPSNFQQDWDFVSAVTACASDATYHIMWIILFNALDDFGIREVNDLVRTGSPGNASPNHMQIEAIKKKFSEEALHGALRIAGLAGVLTTNGYLRLDSAVMHVSCIQAGTLLARLGRPEVQNCINGLEQYSYAYEECAEQAAEIRRLYQQASAGQLDLGHMASVVPRPGQYVAEGTAMMDSGGMSVNGHGHQQQQSQPPPPQQHQQMDVQSHLQQQHSPFLAGMQTMGVDLGVERRMYGHNGYA</sequence>
<feature type="region of interest" description="Disordered" evidence="2">
    <location>
        <begin position="245"/>
        <end position="278"/>
    </location>
</feature>
<organism evidence="4 5">
    <name type="scientific">Cristinia sonorae</name>
    <dbReference type="NCBI Taxonomy" id="1940300"/>
    <lineage>
        <taxon>Eukaryota</taxon>
        <taxon>Fungi</taxon>
        <taxon>Dikarya</taxon>
        <taxon>Basidiomycota</taxon>
        <taxon>Agaricomycotina</taxon>
        <taxon>Agaricomycetes</taxon>
        <taxon>Agaricomycetidae</taxon>
        <taxon>Agaricales</taxon>
        <taxon>Pleurotineae</taxon>
        <taxon>Stephanosporaceae</taxon>
        <taxon>Cristinia</taxon>
    </lineage>
</organism>
<dbReference type="GO" id="GO:0005634">
    <property type="term" value="C:nucleus"/>
    <property type="evidence" value="ECO:0007669"/>
    <property type="project" value="TreeGrafter"/>
</dbReference>
<accession>A0A8K0UWX3</accession>
<dbReference type="Pfam" id="PF00172">
    <property type="entry name" value="Zn_clus"/>
    <property type="match status" value="1"/>
</dbReference>
<dbReference type="InterPro" id="IPR050797">
    <property type="entry name" value="Carb_Metab_Trans_Reg"/>
</dbReference>
<feature type="compositionally biased region" description="Low complexity" evidence="2">
    <location>
        <begin position="723"/>
        <end position="735"/>
    </location>
</feature>
<dbReference type="GO" id="GO:0001080">
    <property type="term" value="P:nitrogen catabolite activation of transcription from RNA polymerase II promoter"/>
    <property type="evidence" value="ECO:0007669"/>
    <property type="project" value="TreeGrafter"/>
</dbReference>
<dbReference type="EMBL" id="JAEVFJ010000005">
    <property type="protein sequence ID" value="KAH8104801.1"/>
    <property type="molecule type" value="Genomic_DNA"/>
</dbReference>
<protein>
    <recommendedName>
        <fullName evidence="3">Zn(2)-C6 fungal-type domain-containing protein</fullName>
    </recommendedName>
</protein>
<dbReference type="InterPro" id="IPR001138">
    <property type="entry name" value="Zn2Cys6_DnaBD"/>
</dbReference>
<feature type="region of interest" description="Disordered" evidence="2">
    <location>
        <begin position="80"/>
        <end position="142"/>
    </location>
</feature>
<dbReference type="CDD" id="cd12148">
    <property type="entry name" value="fungal_TF_MHR"/>
    <property type="match status" value="1"/>
</dbReference>
<feature type="region of interest" description="Disordered" evidence="2">
    <location>
        <begin position="1"/>
        <end position="44"/>
    </location>
</feature>
<dbReference type="OrthoDB" id="2534600at2759"/>
<evidence type="ECO:0000313" key="5">
    <source>
        <dbReference type="Proteomes" id="UP000813824"/>
    </source>
</evidence>
<dbReference type="PANTHER" id="PTHR31668:SF4">
    <property type="entry name" value="TRANSCRIPTIONAL ACTIVATOR PROTEIN DAL81"/>
    <property type="match status" value="1"/>
</dbReference>